<evidence type="ECO:0000256" key="1">
    <source>
        <dbReference type="SAM" id="MobiDB-lite"/>
    </source>
</evidence>
<dbReference type="Proteomes" id="UP001206639">
    <property type="component" value="Unassembled WGS sequence"/>
</dbReference>
<evidence type="ECO:0000313" key="3">
    <source>
        <dbReference type="EMBL" id="MCT7657401.1"/>
    </source>
</evidence>
<feature type="transmembrane region" description="Helical" evidence="2">
    <location>
        <begin position="24"/>
        <end position="41"/>
    </location>
</feature>
<protein>
    <submittedName>
        <fullName evidence="3">Uncharacterized protein</fullName>
    </submittedName>
</protein>
<evidence type="ECO:0000313" key="4">
    <source>
        <dbReference type="Proteomes" id="UP001206639"/>
    </source>
</evidence>
<keyword evidence="2" id="KW-0812">Transmembrane</keyword>
<organism evidence="3 4">
    <name type="scientific">Mycobacterium deserti</name>
    <dbReference type="NCBI Taxonomy" id="2978347"/>
    <lineage>
        <taxon>Bacteria</taxon>
        <taxon>Bacillati</taxon>
        <taxon>Actinomycetota</taxon>
        <taxon>Actinomycetes</taxon>
        <taxon>Mycobacteriales</taxon>
        <taxon>Mycobacteriaceae</taxon>
        <taxon>Mycobacterium</taxon>
    </lineage>
</organism>
<feature type="region of interest" description="Disordered" evidence="1">
    <location>
        <begin position="151"/>
        <end position="170"/>
    </location>
</feature>
<sequence length="182" mass="20554">MADGDDNERGVQQRFEESRLGKRVISGLLAIALLVCVAWNLPESPIKRALQPVLAPVAVPTGLDQGWAMYAPDPTRRADTIEVQVKMADGEIRTWTSQPGQPGIGWWDRWLGVRYWVVLDANLRPQFAHWVVRQVTEPNERPVAVQMTLHTETLQPPADQERGSRRPTATKLIYQEQLGEAR</sequence>
<dbReference type="EMBL" id="JAODWD010000001">
    <property type="protein sequence ID" value="MCT7657401.1"/>
    <property type="molecule type" value="Genomic_DNA"/>
</dbReference>
<proteinExistence type="predicted"/>
<gene>
    <name evidence="3" type="ORF">N4S67_03070</name>
</gene>
<keyword evidence="2" id="KW-0472">Membrane</keyword>
<dbReference type="RefSeq" id="WP_260991452.1">
    <property type="nucleotide sequence ID" value="NZ_JAODWD010000001.1"/>
</dbReference>
<comment type="caution">
    <text evidence="3">The sequence shown here is derived from an EMBL/GenBank/DDBJ whole genome shotgun (WGS) entry which is preliminary data.</text>
</comment>
<keyword evidence="2" id="KW-1133">Transmembrane helix</keyword>
<accession>A0ABT2M646</accession>
<keyword evidence="4" id="KW-1185">Reference proteome</keyword>
<reference evidence="4" key="1">
    <citation type="submission" date="2023-07" db="EMBL/GenBank/DDBJ databases">
        <authorList>
            <person name="Deng Y."/>
            <person name="Zhang Y.-Q."/>
        </authorList>
    </citation>
    <scope>NUCLEOTIDE SEQUENCE [LARGE SCALE GENOMIC DNA]</scope>
    <source>
        <strain evidence="4">CPCC 205710</strain>
    </source>
</reference>
<name>A0ABT2M646_9MYCO</name>
<evidence type="ECO:0000256" key="2">
    <source>
        <dbReference type="SAM" id="Phobius"/>
    </source>
</evidence>